<comment type="caution">
    <text evidence="1">The sequence shown here is derived from an EMBL/GenBank/DDBJ whole genome shotgun (WGS) entry which is preliminary data.</text>
</comment>
<accession>A0A9D2F8K4</accession>
<proteinExistence type="predicted"/>
<evidence type="ECO:0000313" key="1">
    <source>
        <dbReference type="EMBL" id="HIZ53807.1"/>
    </source>
</evidence>
<sequence length="86" mass="10038">MKDNNTLFGFHVKSKDGEPLKLHPKKYIWHIPKRLRGLDIRPGDIVGIRKTKAPILVAEVFREDIDDTGKYYKSITCLYERAPKKE</sequence>
<dbReference type="AlphaFoldDB" id="A0A9D2F8K4"/>
<dbReference type="Pfam" id="PF19157">
    <property type="entry name" value="DUF5839"/>
    <property type="match status" value="1"/>
</dbReference>
<organism evidence="1 2">
    <name type="scientific">Candidatus Enterococcus avicola</name>
    <dbReference type="NCBI Taxonomy" id="2838561"/>
    <lineage>
        <taxon>Bacteria</taxon>
        <taxon>Bacillati</taxon>
        <taxon>Bacillota</taxon>
        <taxon>Bacilli</taxon>
        <taxon>Lactobacillales</taxon>
        <taxon>Enterococcaceae</taxon>
        <taxon>Enterococcus</taxon>
    </lineage>
</organism>
<dbReference type="Proteomes" id="UP000824063">
    <property type="component" value="Unassembled WGS sequence"/>
</dbReference>
<protein>
    <submittedName>
        <fullName evidence="1">Uncharacterized protein</fullName>
    </submittedName>
</protein>
<reference evidence="1" key="2">
    <citation type="submission" date="2021-04" db="EMBL/GenBank/DDBJ databases">
        <authorList>
            <person name="Gilroy R."/>
        </authorList>
    </citation>
    <scope>NUCLEOTIDE SEQUENCE</scope>
    <source>
        <strain evidence="1">CHK172-16539</strain>
    </source>
</reference>
<name>A0A9D2F8K4_9ENTE</name>
<dbReference type="InterPro" id="IPR043895">
    <property type="entry name" value="DUF5839"/>
</dbReference>
<dbReference type="EMBL" id="DXBN01000171">
    <property type="protein sequence ID" value="HIZ53807.1"/>
    <property type="molecule type" value="Genomic_DNA"/>
</dbReference>
<evidence type="ECO:0000313" key="2">
    <source>
        <dbReference type="Proteomes" id="UP000824063"/>
    </source>
</evidence>
<reference evidence="1" key="1">
    <citation type="journal article" date="2021" name="PeerJ">
        <title>Extensive microbial diversity within the chicken gut microbiome revealed by metagenomics and culture.</title>
        <authorList>
            <person name="Gilroy R."/>
            <person name="Ravi A."/>
            <person name="Getino M."/>
            <person name="Pursley I."/>
            <person name="Horton D.L."/>
            <person name="Alikhan N.F."/>
            <person name="Baker D."/>
            <person name="Gharbi K."/>
            <person name="Hall N."/>
            <person name="Watson M."/>
            <person name="Adriaenssens E.M."/>
            <person name="Foster-Nyarko E."/>
            <person name="Jarju S."/>
            <person name="Secka A."/>
            <person name="Antonio M."/>
            <person name="Oren A."/>
            <person name="Chaudhuri R.R."/>
            <person name="La Ragione R."/>
            <person name="Hildebrand F."/>
            <person name="Pallen M.J."/>
        </authorList>
    </citation>
    <scope>NUCLEOTIDE SEQUENCE</scope>
    <source>
        <strain evidence="1">CHK172-16539</strain>
    </source>
</reference>
<gene>
    <name evidence="1" type="ORF">IAA20_07695</name>
</gene>